<dbReference type="EMBL" id="BARW01039771">
    <property type="protein sequence ID" value="GAJ22609.1"/>
    <property type="molecule type" value="Genomic_DNA"/>
</dbReference>
<feature type="non-terminal residue" evidence="3">
    <location>
        <position position="65"/>
    </location>
</feature>
<organism evidence="3">
    <name type="scientific">marine sediment metagenome</name>
    <dbReference type="NCBI Taxonomy" id="412755"/>
    <lineage>
        <taxon>unclassified sequences</taxon>
        <taxon>metagenomes</taxon>
        <taxon>ecological metagenomes</taxon>
    </lineage>
</organism>
<protein>
    <submittedName>
        <fullName evidence="3">Uncharacterized protein</fullName>
    </submittedName>
</protein>
<dbReference type="EMBL" id="BARW01039773">
    <property type="protein sequence ID" value="GAJ22620.1"/>
    <property type="molecule type" value="Genomic_DNA"/>
</dbReference>
<reference evidence="3" key="1">
    <citation type="journal article" date="2014" name="Front. Microbiol.">
        <title>High frequency of phylogenetically diverse reductive dehalogenase-homologous genes in deep subseafloor sedimentary metagenomes.</title>
        <authorList>
            <person name="Kawai M."/>
            <person name="Futagami T."/>
            <person name="Toyoda A."/>
            <person name="Takaki Y."/>
            <person name="Nishi S."/>
            <person name="Hori S."/>
            <person name="Arai W."/>
            <person name="Tsubouchi T."/>
            <person name="Morono Y."/>
            <person name="Uchiyama I."/>
            <person name="Ito T."/>
            <person name="Fujiyama A."/>
            <person name="Inagaki F."/>
            <person name="Takami H."/>
        </authorList>
    </citation>
    <scope>NUCLEOTIDE SEQUENCE</scope>
    <source>
        <strain evidence="3">Expedition CK06-06</strain>
    </source>
</reference>
<feature type="coiled-coil region" evidence="1">
    <location>
        <begin position="19"/>
        <end position="46"/>
    </location>
</feature>
<accession>X1W1V6</accession>
<keyword evidence="1" id="KW-0175">Coiled coil</keyword>
<proteinExistence type="predicted"/>
<evidence type="ECO:0000313" key="3">
    <source>
        <dbReference type="EMBL" id="GAJ22620.1"/>
    </source>
</evidence>
<gene>
    <name evidence="2" type="ORF">S12H4_60429</name>
    <name evidence="3" type="ORF">S12H4_60431</name>
</gene>
<comment type="caution">
    <text evidence="3">The sequence shown here is derived from an EMBL/GenBank/DDBJ whole genome shotgun (WGS) entry which is preliminary data.</text>
</comment>
<evidence type="ECO:0000313" key="2">
    <source>
        <dbReference type="EMBL" id="GAJ22609.1"/>
    </source>
</evidence>
<sequence length="65" mass="7680">MNIRLPDIRKPGGQKKGAEEKYINQLQMLAEDMKEAQREIDFSMSARGWCYIMEQFGLEKSYFET</sequence>
<dbReference type="AlphaFoldDB" id="X1W1V6"/>
<evidence type="ECO:0000256" key="1">
    <source>
        <dbReference type="SAM" id="Coils"/>
    </source>
</evidence>
<name>X1W1V6_9ZZZZ</name>